<evidence type="ECO:0000256" key="1">
    <source>
        <dbReference type="SAM" id="SignalP"/>
    </source>
</evidence>
<dbReference type="Proteomes" id="UP000444316">
    <property type="component" value="Unassembled WGS sequence"/>
</dbReference>
<protein>
    <recommendedName>
        <fullName evidence="4">DUF2946 domain-containing protein</fullName>
    </recommendedName>
</protein>
<dbReference type="RefSeq" id="WP_161035253.1">
    <property type="nucleotide sequence ID" value="NZ_WWCL01000002.1"/>
</dbReference>
<reference evidence="2" key="1">
    <citation type="submission" date="2019-12" db="EMBL/GenBank/DDBJ databases">
        <title>Novel species isolated from a subtropical stream in China.</title>
        <authorList>
            <person name="Lu H."/>
        </authorList>
    </citation>
    <scope>NUCLEOTIDE SEQUENCE [LARGE SCALE GENOMIC DNA]</scope>
    <source>
        <strain evidence="2">FT93W</strain>
    </source>
</reference>
<feature type="signal peptide" evidence="1">
    <location>
        <begin position="1"/>
        <end position="18"/>
    </location>
</feature>
<evidence type="ECO:0008006" key="4">
    <source>
        <dbReference type="Google" id="ProtNLM"/>
    </source>
</evidence>
<accession>A0A845I1N0</accession>
<proteinExistence type="predicted"/>
<keyword evidence="1" id="KW-0732">Signal</keyword>
<name>A0A845I1N0_9BURK</name>
<comment type="caution">
    <text evidence="2">The sequence shown here is derived from an EMBL/GenBank/DDBJ whole genome shotgun (WGS) entry which is preliminary data.</text>
</comment>
<evidence type="ECO:0000313" key="2">
    <source>
        <dbReference type="EMBL" id="MYN45685.1"/>
    </source>
</evidence>
<feature type="chain" id="PRO_5032861584" description="DUF2946 domain-containing protein" evidence="1">
    <location>
        <begin position="19"/>
        <end position="119"/>
    </location>
</feature>
<gene>
    <name evidence="2" type="ORF">GTP23_11555</name>
</gene>
<sequence>MLLSLLLVFSQQMGYAHALTHTAASAELAANLALSADQAQADYTADDDPHLNGIIKLGLDHSCAQCLAVAQFTAAVDSHFHSFPLLDGIAVVGAAAPLAVLPARPLAAYHSRAPPVSFC</sequence>
<organism evidence="2 3">
    <name type="scientific">Duganella fentianensis</name>
    <dbReference type="NCBI Taxonomy" id="2692177"/>
    <lineage>
        <taxon>Bacteria</taxon>
        <taxon>Pseudomonadati</taxon>
        <taxon>Pseudomonadota</taxon>
        <taxon>Betaproteobacteria</taxon>
        <taxon>Burkholderiales</taxon>
        <taxon>Oxalobacteraceae</taxon>
        <taxon>Telluria group</taxon>
        <taxon>Duganella</taxon>
    </lineage>
</organism>
<keyword evidence="3" id="KW-1185">Reference proteome</keyword>
<dbReference type="EMBL" id="WWCL01000002">
    <property type="protein sequence ID" value="MYN45685.1"/>
    <property type="molecule type" value="Genomic_DNA"/>
</dbReference>
<dbReference type="AlphaFoldDB" id="A0A845I1N0"/>
<evidence type="ECO:0000313" key="3">
    <source>
        <dbReference type="Proteomes" id="UP000444316"/>
    </source>
</evidence>